<dbReference type="Proteomes" id="UP000176855">
    <property type="component" value="Unassembled WGS sequence"/>
</dbReference>
<evidence type="ECO:0000313" key="2">
    <source>
        <dbReference type="Proteomes" id="UP000176855"/>
    </source>
</evidence>
<dbReference type="EMBL" id="MHOO01000003">
    <property type="protein sequence ID" value="OGZ64757.1"/>
    <property type="molecule type" value="Genomic_DNA"/>
</dbReference>
<name>A0A1G2HQJ1_9BACT</name>
<comment type="caution">
    <text evidence="1">The sequence shown here is derived from an EMBL/GenBank/DDBJ whole genome shotgun (WGS) entry which is preliminary data.</text>
</comment>
<proteinExistence type="predicted"/>
<dbReference type="STRING" id="1802202.A2730_02235"/>
<accession>A0A1G2HQJ1</accession>
<evidence type="ECO:0000313" key="1">
    <source>
        <dbReference type="EMBL" id="OGZ64757.1"/>
    </source>
</evidence>
<protein>
    <submittedName>
        <fullName evidence="1">Uncharacterized protein</fullName>
    </submittedName>
</protein>
<gene>
    <name evidence="1" type="ORF">A2730_02235</name>
</gene>
<organism evidence="1 2">
    <name type="scientific">Candidatus Staskawiczbacteria bacterium RIFCSPHIGHO2_01_FULL_39_25</name>
    <dbReference type="NCBI Taxonomy" id="1802202"/>
    <lineage>
        <taxon>Bacteria</taxon>
        <taxon>Candidatus Staskawicziibacteriota</taxon>
    </lineage>
</organism>
<sequence length="85" mass="9942">MRAVMLSNELVDLLKRIFEGHPIQHLNGHSEEYLFYLLEHIEKKAKSIEGELLRKELAHLADQIWSHIDNLAKLTYPDQPPIEVD</sequence>
<dbReference type="AlphaFoldDB" id="A0A1G2HQJ1"/>
<reference evidence="1 2" key="1">
    <citation type="journal article" date="2016" name="Nat. Commun.">
        <title>Thousands of microbial genomes shed light on interconnected biogeochemical processes in an aquifer system.</title>
        <authorList>
            <person name="Anantharaman K."/>
            <person name="Brown C.T."/>
            <person name="Hug L.A."/>
            <person name="Sharon I."/>
            <person name="Castelle C.J."/>
            <person name="Probst A.J."/>
            <person name="Thomas B.C."/>
            <person name="Singh A."/>
            <person name="Wilkins M.J."/>
            <person name="Karaoz U."/>
            <person name="Brodie E.L."/>
            <person name="Williams K.H."/>
            <person name="Hubbard S.S."/>
            <person name="Banfield J.F."/>
        </authorList>
    </citation>
    <scope>NUCLEOTIDE SEQUENCE [LARGE SCALE GENOMIC DNA]</scope>
</reference>